<evidence type="ECO:0000313" key="3">
    <source>
        <dbReference type="Proteomes" id="UP000321129"/>
    </source>
</evidence>
<sequence length="271" mass="28866">MPATRTAPPAPAAARPTVRTIGADDLRWALQQGFNDLLAMRGDIYFAALFYPLLAIIAAALALNAGLLPLVFPILAGMALLGPVSAIGFYELARRREAGLESGFAHFWDFARRPAADAILAVAALLVAIFFLWLGAAALAYLAVVDEWQAPSIGAFLHLLVDTRAGWTLIIVGNLVGALFAVLVLAASIVSLPMLVDGEVDARSALATSFAAFRANPRVLIGWGTIIAAMLLIGALPLFIGLAAILPWLGYATWHLYTRIIDRETVPAKDR</sequence>
<dbReference type="AlphaFoldDB" id="A0A5C6U7R7"/>
<evidence type="ECO:0000313" key="2">
    <source>
        <dbReference type="EMBL" id="TXC69037.1"/>
    </source>
</evidence>
<name>A0A5C6U7R7_9SPHN</name>
<accession>A0A5C6U7R7</accession>
<keyword evidence="1" id="KW-1133">Transmembrane helix</keyword>
<gene>
    <name evidence="2" type="ORF">FSZ31_08855</name>
</gene>
<dbReference type="EMBL" id="VOPY01000002">
    <property type="protein sequence ID" value="TXC69037.1"/>
    <property type="molecule type" value="Genomic_DNA"/>
</dbReference>
<dbReference type="InterPro" id="IPR018692">
    <property type="entry name" value="DUF2189"/>
</dbReference>
<proteinExistence type="predicted"/>
<feature type="transmembrane region" description="Helical" evidence="1">
    <location>
        <begin position="118"/>
        <end position="144"/>
    </location>
</feature>
<evidence type="ECO:0000256" key="1">
    <source>
        <dbReference type="SAM" id="Phobius"/>
    </source>
</evidence>
<dbReference type="RefSeq" id="WP_147122991.1">
    <property type="nucleotide sequence ID" value="NZ_VOPY01000002.1"/>
</dbReference>
<keyword evidence="1" id="KW-0472">Membrane</keyword>
<feature type="transmembrane region" description="Helical" evidence="1">
    <location>
        <begin position="70"/>
        <end position="90"/>
    </location>
</feature>
<organism evidence="2 3">
    <name type="scientific">Flavisphingopyxis soli</name>
    <dbReference type="NCBI Taxonomy" id="2601267"/>
    <lineage>
        <taxon>Bacteria</taxon>
        <taxon>Pseudomonadati</taxon>
        <taxon>Pseudomonadota</taxon>
        <taxon>Alphaproteobacteria</taxon>
        <taxon>Sphingomonadales</taxon>
        <taxon>Sphingopyxidaceae</taxon>
        <taxon>Flavisphingopyxis</taxon>
    </lineage>
</organism>
<feature type="transmembrane region" description="Helical" evidence="1">
    <location>
        <begin position="220"/>
        <end position="249"/>
    </location>
</feature>
<dbReference type="Proteomes" id="UP000321129">
    <property type="component" value="Unassembled WGS sequence"/>
</dbReference>
<comment type="caution">
    <text evidence="2">The sequence shown here is derived from an EMBL/GenBank/DDBJ whole genome shotgun (WGS) entry which is preliminary data.</text>
</comment>
<reference evidence="2 3" key="1">
    <citation type="submission" date="2019-08" db="EMBL/GenBank/DDBJ databases">
        <title>Sphingorhabdus soil sp. nov., isolated from arctic soil.</title>
        <authorList>
            <person name="Liu Y."/>
        </authorList>
    </citation>
    <scope>NUCLEOTIDE SEQUENCE [LARGE SCALE GENOMIC DNA]</scope>
    <source>
        <strain evidence="2 3">D-2Q-5-6</strain>
    </source>
</reference>
<feature type="transmembrane region" description="Helical" evidence="1">
    <location>
        <begin position="165"/>
        <end position="190"/>
    </location>
</feature>
<dbReference type="OrthoDB" id="9809543at2"/>
<keyword evidence="1" id="KW-0812">Transmembrane</keyword>
<dbReference type="Pfam" id="PF09955">
    <property type="entry name" value="DUF2189"/>
    <property type="match status" value="1"/>
</dbReference>
<protein>
    <submittedName>
        <fullName evidence="2">DUF2189 domain-containing protein</fullName>
    </submittedName>
</protein>
<keyword evidence="3" id="KW-1185">Reference proteome</keyword>
<feature type="transmembrane region" description="Helical" evidence="1">
    <location>
        <begin position="44"/>
        <end position="63"/>
    </location>
</feature>